<dbReference type="STRING" id="1617426.TR69_WS6001000751"/>
<sequence length="647" mass="74377">MTFLRPPCRVDWDQLAAGDEEAIRSYSLLTNTLRSIRTRGYEMPVYELPADRLRVNRERIGMLHETMPYITRDHGRILITDRQLVEDLAGLSDDLTEIYQQPPLSQIDADAVTSGTEAAVYPHLLRIAVQIKTDYETEQSEARRNLEPGPLLTEVVKGSLVDYGLTQSEAHELVRILHEEYMPAEDAIMNLSRENIAERDINLTASQLYASIRFRHNAIKSIEGTVPQQFEPAVYWDLAFNRDVIIEVRTALAGEDSDRIARDNGYLRTLLRLERRAAEGYLDLYENNAELRSDSDIRSEVIRLKNMMRAHGLPVVPRRRHEAPLVTLSEYGMVAKGHRSGIRAALQREIDRENAVQRNELEGHRHDFGELVDIAAVLLHRYQRAVRYEGGRFRSLVRPEHVLSEVRREYQLPEADLPILLTIVEEDMALPSEEQTFDMDFWARRLRMTETAEDQLRVAEWLHDYMNRLRSKGLFQDVEDFDTLFIYELDEYIRSSRADESVGDRALLLTDYEQLQKNYSSEKINTANSQQRSPDEVVADLPHDLPADMLDEITAELGMTTSQTAEVKAAYVQDRMRDESRIVGAEYSLPDSNELMDMVVVQQLPAEQIAQRFYGSNLSPDALSRYLKDMGLTTAQTADVVSVYVRR</sequence>
<evidence type="ECO:0000313" key="1">
    <source>
        <dbReference type="EMBL" id="KXK26736.1"/>
    </source>
</evidence>
<dbReference type="EMBL" id="JYNZ01000003">
    <property type="protein sequence ID" value="KXK26736.1"/>
    <property type="molecule type" value="Genomic_DNA"/>
</dbReference>
<organism evidence="1 2">
    <name type="scientific">candidate division WS6 bacterium OLB20</name>
    <dbReference type="NCBI Taxonomy" id="1617426"/>
    <lineage>
        <taxon>Bacteria</taxon>
        <taxon>Candidatus Dojkabacteria</taxon>
    </lineage>
</organism>
<protein>
    <submittedName>
        <fullName evidence="1">Uncharacterized protein</fullName>
    </submittedName>
</protein>
<dbReference type="Proteomes" id="UP000070457">
    <property type="component" value="Unassembled WGS sequence"/>
</dbReference>
<proteinExistence type="predicted"/>
<reference evidence="1 2" key="1">
    <citation type="submission" date="2015-02" db="EMBL/GenBank/DDBJ databases">
        <title>Improved understanding of the partial-nitritation anammox process through 23 genomes representing the majority of the microbial community.</title>
        <authorList>
            <person name="Speth D.R."/>
            <person name="In T Zandt M."/>
            <person name="Guerrero Cruz S."/>
            <person name="Jetten M.S."/>
            <person name="Dutilh B.E."/>
        </authorList>
    </citation>
    <scope>NUCLEOTIDE SEQUENCE [LARGE SCALE GENOMIC DNA]</scope>
    <source>
        <strain evidence="1">OLB20</strain>
    </source>
</reference>
<dbReference type="AlphaFoldDB" id="A0A136LYP5"/>
<comment type="caution">
    <text evidence="1">The sequence shown here is derived from an EMBL/GenBank/DDBJ whole genome shotgun (WGS) entry which is preliminary data.</text>
</comment>
<name>A0A136LYP5_9BACT</name>
<gene>
    <name evidence="1" type="ORF">TR69_WS6001000751</name>
</gene>
<evidence type="ECO:0000313" key="2">
    <source>
        <dbReference type="Proteomes" id="UP000070457"/>
    </source>
</evidence>
<accession>A0A136LYP5</accession>